<evidence type="ECO:0000313" key="1">
    <source>
        <dbReference type="EMBL" id="SQH24783.1"/>
    </source>
</evidence>
<protein>
    <submittedName>
        <fullName evidence="1">Tfp pilus assembly protein PilE</fullName>
    </submittedName>
</protein>
<dbReference type="KEGG" id="kki:KKKWG1_0848"/>
<dbReference type="SUPFAM" id="SSF54523">
    <property type="entry name" value="Pili subunits"/>
    <property type="match status" value="1"/>
</dbReference>
<dbReference type="AlphaFoldDB" id="A0AAX2J342"/>
<dbReference type="Gene3D" id="3.30.700.50">
    <property type="match status" value="1"/>
</dbReference>
<sequence length="143" mass="16080">MEVLVAVAIVGILVAFAYPMYQESVKKGRLSDVQKALLDNAQAWERHYASHGNFRKTSRLWIDLPIRETDFFCIRPQGAPRGATHDGQFAFKAVALNKQQEPRALILNQDLTMLLCESTTSACSETDFFANPSRADKNCRAYP</sequence>
<accession>A0AAX2J342</accession>
<proteinExistence type="predicted"/>
<dbReference type="InterPro" id="IPR045584">
    <property type="entry name" value="Pilin-like"/>
</dbReference>
<gene>
    <name evidence="1" type="ORF">NCTC10529_00976</name>
</gene>
<reference evidence="1 2" key="1">
    <citation type="submission" date="2018-06" db="EMBL/GenBank/DDBJ databases">
        <authorList>
            <consortium name="Pathogen Informatics"/>
            <person name="Doyle S."/>
        </authorList>
    </citation>
    <scope>NUCLEOTIDE SEQUENCE [LARGE SCALE GENOMIC DNA]</scope>
    <source>
        <strain evidence="1 2">NCTC10529</strain>
    </source>
</reference>
<name>A0AAX2J342_KINKI</name>
<dbReference type="EMBL" id="LS483426">
    <property type="protein sequence ID" value="SQH24783.1"/>
    <property type="molecule type" value="Genomic_DNA"/>
</dbReference>
<organism evidence="1 2">
    <name type="scientific">Kingella kingae</name>
    <dbReference type="NCBI Taxonomy" id="504"/>
    <lineage>
        <taxon>Bacteria</taxon>
        <taxon>Pseudomonadati</taxon>
        <taxon>Pseudomonadota</taxon>
        <taxon>Betaproteobacteria</taxon>
        <taxon>Neisseriales</taxon>
        <taxon>Neisseriaceae</taxon>
        <taxon>Kingella</taxon>
    </lineage>
</organism>
<evidence type="ECO:0000313" key="2">
    <source>
        <dbReference type="Proteomes" id="UP000248598"/>
    </source>
</evidence>
<dbReference type="GO" id="GO:0043683">
    <property type="term" value="P:type IV pilus assembly"/>
    <property type="evidence" value="ECO:0007669"/>
    <property type="project" value="InterPro"/>
</dbReference>
<dbReference type="Pfam" id="PF16732">
    <property type="entry name" value="ComP_DUS"/>
    <property type="match status" value="1"/>
</dbReference>
<dbReference type="InterPro" id="IPR031982">
    <property type="entry name" value="PilE-like"/>
</dbReference>
<dbReference type="Proteomes" id="UP000248598">
    <property type="component" value="Chromosome 1"/>
</dbReference>